<dbReference type="AlphaFoldDB" id="A0A3B6AS08"/>
<sequence>MKSGGTPENNRRIAEAAYFPPTSLGLCKSSKIDFAYTEACSLAWTMSLWSLAIHPAYLCSLVLRALPRLLRLTPSSLKKLCKHPPLIKTMEGASPELPQDILMGIFATLEIPDLLRAGSVCSSWRSAYSRLRSLGHYTRPQTPCLLYTSESAGESVACLYSLAEKRTYKLALPGPPIRNRHLIGSSQGLLVTVDDRSEMHLVNPITGEQINLPSVITVEHVKPIYNDSGALHQYEYSYHSAKMVYGPPSILALGELRNKLHHKAFVFSDTCNGYIVALIHNPASQLSVARAGDDSWIWLPPYTNYDDCIYKNGLLYAVTSFGQIHAFDLSSPVLTMKMITQELEPEDRFLNTYIVQAPWGNLLQVWRLCEHCDLEPEPGASVFWSTGKLKIYEVDASSGEKIKKISCLRDHVLFLGHNQSLCLTAQDYPALKGNHAYFTDDSVLWTRGLKNNPRDMGILDLGNNSREELFSPQLWSNCPAPVWITPNLRKMNLAFNE</sequence>
<accession>A0A3B6AS08</accession>
<dbReference type="EnsemblPlants" id="TraesCS2A02G096900.1">
    <property type="protein sequence ID" value="TraesCS2A02G096900.1.cds1"/>
    <property type="gene ID" value="TraesCS2A02G096900"/>
</dbReference>
<dbReference type="InterPro" id="IPR001810">
    <property type="entry name" value="F-box_dom"/>
</dbReference>
<dbReference type="Gramene" id="TraesCS2A02G096900.1">
    <property type="protein sequence ID" value="TraesCS2A02G096900.1.cds1"/>
    <property type="gene ID" value="TraesCS2A02G096900"/>
</dbReference>
<dbReference type="InterPro" id="IPR005174">
    <property type="entry name" value="KIB1-4_b-propeller"/>
</dbReference>
<dbReference type="Gramene" id="TraesCS2A03G0198600.1">
    <property type="protein sequence ID" value="TraesCS2A03G0198600.1.CDS1"/>
    <property type="gene ID" value="TraesCS2A03G0198600"/>
</dbReference>
<dbReference type="PaxDb" id="4565-Traes_2AS_AB2564E74.1"/>
<dbReference type="CDD" id="cd09917">
    <property type="entry name" value="F-box_SF"/>
    <property type="match status" value="1"/>
</dbReference>
<dbReference type="SUPFAM" id="SSF50998">
    <property type="entry name" value="Quinoprotein alcohol dehydrogenase-like"/>
    <property type="match status" value="1"/>
</dbReference>
<reference evidence="2" key="2">
    <citation type="submission" date="2018-10" db="UniProtKB">
        <authorList>
            <consortium name="EnsemblPlants"/>
        </authorList>
    </citation>
    <scope>IDENTIFICATION</scope>
</reference>
<dbReference type="SUPFAM" id="SSF81383">
    <property type="entry name" value="F-box domain"/>
    <property type="match status" value="1"/>
</dbReference>
<dbReference type="GeneID" id="123187412"/>
<dbReference type="Gramene" id="TraesARI2A03G00616000.1">
    <property type="protein sequence ID" value="TraesARI2A03G00616000.1.CDS1"/>
    <property type="gene ID" value="TraesARI2A03G00616000"/>
</dbReference>
<proteinExistence type="predicted"/>
<dbReference type="OrthoDB" id="723086at2759"/>
<feature type="domain" description="F-box" evidence="1">
    <location>
        <begin position="97"/>
        <end position="138"/>
    </location>
</feature>
<dbReference type="InterPro" id="IPR036047">
    <property type="entry name" value="F-box-like_dom_sf"/>
</dbReference>
<dbReference type="RefSeq" id="XP_044455210.1">
    <property type="nucleotide sequence ID" value="XM_044599275.1"/>
</dbReference>
<name>A0A3B6AS08_WHEAT</name>
<dbReference type="SMART" id="SM00256">
    <property type="entry name" value="FBOX"/>
    <property type="match status" value="1"/>
</dbReference>
<dbReference type="Gene3D" id="1.20.1280.50">
    <property type="match status" value="1"/>
</dbReference>
<keyword evidence="3" id="KW-1185">Reference proteome</keyword>
<reference evidence="2" key="1">
    <citation type="submission" date="2018-08" db="EMBL/GenBank/DDBJ databases">
        <authorList>
            <person name="Rossello M."/>
        </authorList>
    </citation>
    <scope>NUCLEOTIDE SEQUENCE [LARGE SCALE GENOMIC DNA]</scope>
    <source>
        <strain evidence="2">cv. Chinese Spring</strain>
    </source>
</reference>
<protein>
    <recommendedName>
        <fullName evidence="1">F-box domain-containing protein</fullName>
    </recommendedName>
</protein>
<evidence type="ECO:0000313" key="2">
    <source>
        <dbReference type="EnsemblPlants" id="TraesCS2A02G096900.1.cds1"/>
    </source>
</evidence>
<dbReference type="OMA" id="EYACERI"/>
<evidence type="ECO:0000313" key="3">
    <source>
        <dbReference type="Proteomes" id="UP000019116"/>
    </source>
</evidence>
<dbReference type="InterPro" id="IPR011047">
    <property type="entry name" value="Quinoprotein_ADH-like_sf"/>
</dbReference>
<dbReference type="STRING" id="4565.A0A3B6AS08"/>
<gene>
    <name evidence="2" type="primary">LOC123187412</name>
</gene>
<dbReference type="Gramene" id="TraesCLE_scaffold_144662_01G000100.1">
    <property type="protein sequence ID" value="TraesCLE_scaffold_144662_01G000100.1"/>
    <property type="gene ID" value="TraesCLE_scaffold_144662_01G000100"/>
</dbReference>
<dbReference type="Gramene" id="TraesSTA2A03G00607970.1">
    <property type="protein sequence ID" value="TraesSTA2A03G00607970.1.CDS1"/>
    <property type="gene ID" value="TraesSTA2A03G00607970"/>
</dbReference>
<dbReference type="PANTHER" id="PTHR44586">
    <property type="entry name" value="F-BOX DOMAIN CONTAINING PROTEIN, EXPRESSED"/>
    <property type="match status" value="1"/>
</dbReference>
<dbReference type="Proteomes" id="UP000019116">
    <property type="component" value="Chromosome 2A"/>
</dbReference>
<evidence type="ECO:0000259" key="1">
    <source>
        <dbReference type="SMART" id="SM00256"/>
    </source>
</evidence>
<dbReference type="Gramene" id="TraesROB_scaffold_093365_01G000100.1">
    <property type="protein sequence ID" value="TraesROB_scaffold_093365_01G000100.1"/>
    <property type="gene ID" value="TraesROB_scaffold_093365_01G000100"/>
</dbReference>
<organism evidence="2">
    <name type="scientific">Triticum aestivum</name>
    <name type="common">Wheat</name>
    <dbReference type="NCBI Taxonomy" id="4565"/>
    <lineage>
        <taxon>Eukaryota</taxon>
        <taxon>Viridiplantae</taxon>
        <taxon>Streptophyta</taxon>
        <taxon>Embryophyta</taxon>
        <taxon>Tracheophyta</taxon>
        <taxon>Spermatophyta</taxon>
        <taxon>Magnoliopsida</taxon>
        <taxon>Liliopsida</taxon>
        <taxon>Poales</taxon>
        <taxon>Poaceae</taxon>
        <taxon>BOP clade</taxon>
        <taxon>Pooideae</taxon>
        <taxon>Triticodae</taxon>
        <taxon>Triticeae</taxon>
        <taxon>Triticinae</taxon>
        <taxon>Triticum</taxon>
    </lineage>
</organism>
<dbReference type="PANTHER" id="PTHR44586:SF21">
    <property type="entry name" value="F-BOX DOMAIN-CONTAINING PROTEIN"/>
    <property type="match status" value="1"/>
</dbReference>
<dbReference type="Pfam" id="PF03478">
    <property type="entry name" value="Beta-prop_KIB1-4"/>
    <property type="match status" value="1"/>
</dbReference>
<dbReference type="Pfam" id="PF12937">
    <property type="entry name" value="F-box-like"/>
    <property type="match status" value="1"/>
</dbReference>